<dbReference type="InterPro" id="IPR012368">
    <property type="entry name" value="OxRdtase_Mopterin-bd_su_IorB"/>
</dbReference>
<gene>
    <name evidence="3" type="ORF">ACFODU_04080</name>
</gene>
<dbReference type="EMBL" id="JBHRST010000004">
    <property type="protein sequence ID" value="MFC3096973.1"/>
    <property type="molecule type" value="Genomic_DNA"/>
</dbReference>
<dbReference type="InterPro" id="IPR052516">
    <property type="entry name" value="N-heterocyclic_Hydroxylase"/>
</dbReference>
<feature type="region of interest" description="Disordered" evidence="1">
    <location>
        <begin position="764"/>
        <end position="807"/>
    </location>
</feature>
<organism evidence="3 4">
    <name type="scientific">Alteraurantiacibacter palmitatis</name>
    <dbReference type="NCBI Taxonomy" id="2054628"/>
    <lineage>
        <taxon>Bacteria</taxon>
        <taxon>Pseudomonadati</taxon>
        <taxon>Pseudomonadota</taxon>
        <taxon>Alphaproteobacteria</taxon>
        <taxon>Sphingomonadales</taxon>
        <taxon>Erythrobacteraceae</taxon>
        <taxon>Alteraurantiacibacter</taxon>
    </lineage>
</organism>
<dbReference type="PANTHER" id="PTHR47495">
    <property type="entry name" value="ALDEHYDE DEHYDROGENASE"/>
    <property type="match status" value="1"/>
</dbReference>
<protein>
    <submittedName>
        <fullName evidence="3">Molybdopterin cofactor-binding domain-containing protein</fullName>
    </submittedName>
</protein>
<dbReference type="InterPro" id="IPR008274">
    <property type="entry name" value="AldOxase/xan_DH_MoCoBD1"/>
</dbReference>
<dbReference type="InterPro" id="IPR046867">
    <property type="entry name" value="AldOxase/xan_DH_MoCoBD2"/>
</dbReference>
<feature type="compositionally biased region" description="Low complexity" evidence="1">
    <location>
        <begin position="764"/>
        <end position="783"/>
    </location>
</feature>
<reference evidence="4" key="1">
    <citation type="journal article" date="2019" name="Int. J. Syst. Evol. Microbiol.">
        <title>The Global Catalogue of Microorganisms (GCM) 10K type strain sequencing project: providing services to taxonomists for standard genome sequencing and annotation.</title>
        <authorList>
            <consortium name="The Broad Institute Genomics Platform"/>
            <consortium name="The Broad Institute Genome Sequencing Center for Infectious Disease"/>
            <person name="Wu L."/>
            <person name="Ma J."/>
        </authorList>
    </citation>
    <scope>NUCLEOTIDE SEQUENCE [LARGE SCALE GENOMIC DNA]</scope>
    <source>
        <strain evidence="4">KCTC 52607</strain>
    </source>
</reference>
<comment type="caution">
    <text evidence="3">The sequence shown here is derived from an EMBL/GenBank/DDBJ whole genome shotgun (WGS) entry which is preliminary data.</text>
</comment>
<dbReference type="Gene3D" id="3.30.365.10">
    <property type="entry name" value="Aldehyde oxidase/xanthine dehydrogenase, molybdopterin binding domain"/>
    <property type="match status" value="3"/>
</dbReference>
<dbReference type="SMART" id="SM01008">
    <property type="entry name" value="Ald_Xan_dh_C"/>
    <property type="match status" value="1"/>
</dbReference>
<dbReference type="PROSITE" id="PS51318">
    <property type="entry name" value="TAT"/>
    <property type="match status" value="1"/>
</dbReference>
<keyword evidence="4" id="KW-1185">Reference proteome</keyword>
<dbReference type="Pfam" id="PF02738">
    <property type="entry name" value="MoCoBD_1"/>
    <property type="match status" value="1"/>
</dbReference>
<dbReference type="PANTHER" id="PTHR47495:SF1">
    <property type="entry name" value="BLL3820 PROTEIN"/>
    <property type="match status" value="1"/>
</dbReference>
<evidence type="ECO:0000313" key="4">
    <source>
        <dbReference type="Proteomes" id="UP001595456"/>
    </source>
</evidence>
<dbReference type="Proteomes" id="UP001595456">
    <property type="component" value="Unassembled WGS sequence"/>
</dbReference>
<feature type="domain" description="Aldehyde oxidase/xanthine dehydrogenase a/b hammerhead" evidence="2">
    <location>
        <begin position="250"/>
        <end position="328"/>
    </location>
</feature>
<dbReference type="InterPro" id="IPR037165">
    <property type="entry name" value="AldOxase/xan_DH_Mopterin-bd_sf"/>
</dbReference>
<dbReference type="PIRSF" id="PIRSF036389">
    <property type="entry name" value="IOR_B"/>
    <property type="match status" value="1"/>
</dbReference>
<evidence type="ECO:0000256" key="1">
    <source>
        <dbReference type="SAM" id="MobiDB-lite"/>
    </source>
</evidence>
<evidence type="ECO:0000259" key="2">
    <source>
        <dbReference type="SMART" id="SM01008"/>
    </source>
</evidence>
<dbReference type="InterPro" id="IPR000674">
    <property type="entry name" value="Ald_Oxase/Xan_DH_a/b"/>
</dbReference>
<proteinExistence type="predicted"/>
<dbReference type="Pfam" id="PF20256">
    <property type="entry name" value="MoCoBD_2"/>
    <property type="match status" value="1"/>
</dbReference>
<dbReference type="RefSeq" id="WP_336925884.1">
    <property type="nucleotide sequence ID" value="NZ_JBANRO010000005.1"/>
</dbReference>
<feature type="region of interest" description="Disordered" evidence="1">
    <location>
        <begin position="202"/>
        <end position="242"/>
    </location>
</feature>
<dbReference type="InterPro" id="IPR006311">
    <property type="entry name" value="TAT_signal"/>
</dbReference>
<dbReference type="SUPFAM" id="SSF56003">
    <property type="entry name" value="Molybdenum cofactor-binding domain"/>
    <property type="match status" value="2"/>
</dbReference>
<sequence length="807" mass="84536">MKLTRRGVLTGAALGGGLLVAFALLPRRFDNPLEPLAGETVFDVWLKIGDDGVITVAVPQLEMGQGITTLLPQVVAMELGADWRQMAVEPAPVSGAYANLPLAARWAPLRELAIPMLSDEADDLLLRRWAETNAFTATADGTSMAAYEMPCRMAAASARAMLQMAAAARWGVAWEECEAASGFVIHGENRLTFAELAAEAAGFDPPDPPPLRPDAPRDPAFVPASDTGQEPDNEDHSTGFPRLDLPSKVDGSWLFAGDVRLPDLVYAAIRHGPQTEAELVGYDLERIAGVPGLVGVVRGKRWLAVAATDWWNAERALTAMNPRFAASRMVRSERLTASLDDGVRRGTGHVIAQRGLGDDGFSPNMALRFDIAPAVHATIETTSVTARLVGGKLELWMASQFPEAARLAAARAIGLSTADVVLYPMPAGGSFDRRLEHDQAIEAALIARELGRPVQLVWSRTEEQAALYPRAPAAILAGAQLTGDGRIAALRLRVATPPAALELGRRLFANLTNWTAKEAVAGRADPLALEGIDPPYAIPNLAAYHIPVDLPLPAGRMRGGGDAVTCFAMESVVNEAALRGQHEAMGYRIAMLGGDPALVDCLQRAARLAGWEGGAPGTGQGIACHRMTRAGATGRIAVVATAGSGERGIGVSEIAVAVNIGRVVNRDIAIQQIEGGVIFALGLALGCATGYDEGRPTTARLADLKVPSLADCPRILVDLVESEADSFDPGEIGVPAVAPAIAAALQSATGLPFRNLPFDLSRAMQAAPAPAPTSPAAADPAMPGATTAEQLDSIQPDAGAAAGTPDQ</sequence>
<accession>A0ABV7E511</accession>
<dbReference type="Gene3D" id="3.90.1170.50">
    <property type="entry name" value="Aldehyde oxidase/xanthine dehydrogenase, a/b hammerhead"/>
    <property type="match status" value="1"/>
</dbReference>
<evidence type="ECO:0000313" key="3">
    <source>
        <dbReference type="EMBL" id="MFC3096973.1"/>
    </source>
</evidence>
<name>A0ABV7E511_9SPHN</name>